<evidence type="ECO:0000313" key="6">
    <source>
        <dbReference type="Proteomes" id="UP000204221"/>
    </source>
</evidence>
<dbReference type="Pfam" id="PF03633">
    <property type="entry name" value="Glyco_hydro_65C"/>
    <property type="match status" value="1"/>
</dbReference>
<keyword evidence="2" id="KW-0328">Glycosyltransferase</keyword>
<dbReference type="EC" id="3.2.1.-" evidence="5"/>
<dbReference type="InterPro" id="IPR011013">
    <property type="entry name" value="Gal_mutarotase_sf_dom"/>
</dbReference>
<dbReference type="RefSeq" id="WP_093942460.1">
    <property type="nucleotide sequence ID" value="NZ_CP022521.1"/>
</dbReference>
<dbReference type="AlphaFoldDB" id="A0A221W6A4"/>
<keyword evidence="6" id="KW-1185">Reference proteome</keyword>
<dbReference type="InterPro" id="IPR005194">
    <property type="entry name" value="Glyco_hydro_65_C"/>
</dbReference>
<evidence type="ECO:0000256" key="2">
    <source>
        <dbReference type="ARBA" id="ARBA00022676"/>
    </source>
</evidence>
<dbReference type="Gene3D" id="1.50.10.10">
    <property type="match status" value="1"/>
</dbReference>
<dbReference type="InterPro" id="IPR012341">
    <property type="entry name" value="6hp_glycosidase-like_sf"/>
</dbReference>
<dbReference type="InterPro" id="IPR005195">
    <property type="entry name" value="Glyco_hydro_65_M"/>
</dbReference>
<evidence type="ECO:0000256" key="1">
    <source>
        <dbReference type="ARBA" id="ARBA00006768"/>
    </source>
</evidence>
<proteinExistence type="inferred from homology"/>
<dbReference type="SUPFAM" id="SSF48208">
    <property type="entry name" value="Six-hairpin glycosidases"/>
    <property type="match status" value="1"/>
</dbReference>
<dbReference type="FunFam" id="1.50.10.10:FF:000053">
    <property type="entry name" value="Putative glycosyl hydrolase"/>
    <property type="match status" value="1"/>
</dbReference>
<dbReference type="InterPro" id="IPR005196">
    <property type="entry name" value="Glyco_hydro_65_N"/>
</dbReference>
<dbReference type="InterPro" id="IPR037018">
    <property type="entry name" value="GH65_N"/>
</dbReference>
<dbReference type="InterPro" id="IPR008928">
    <property type="entry name" value="6-hairpin_glycosidase_sf"/>
</dbReference>
<keyword evidence="4 5" id="KW-0326">Glycosidase</keyword>
<dbReference type="SUPFAM" id="SSF74650">
    <property type="entry name" value="Galactose mutarotase-like"/>
    <property type="match status" value="1"/>
</dbReference>
<comment type="similarity">
    <text evidence="1">Belongs to the glycosyl hydrolase 65 family.</text>
</comment>
<reference evidence="5 6" key="1">
    <citation type="submission" date="2017-07" db="EMBL/GenBank/DDBJ databases">
        <title>Complete genome sequence of Actinoalloteichus hoggarensis DSM 45943, type strain of Actinoalloteichus hoggarensis.</title>
        <authorList>
            <person name="Ruckert C."/>
            <person name="Nouioui I."/>
            <person name="Willmese J."/>
            <person name="van Wezel G."/>
            <person name="Klenk H.-P."/>
            <person name="Kalinowski J."/>
            <person name="Zotchev S.B."/>
        </authorList>
    </citation>
    <scope>NUCLEOTIDE SEQUENCE [LARGE SCALE GENOMIC DNA]</scope>
    <source>
        <strain evidence="5 6">DSM 45943</strain>
    </source>
</reference>
<dbReference type="Pfam" id="PF03636">
    <property type="entry name" value="Glyco_hydro_65N"/>
    <property type="match status" value="1"/>
</dbReference>
<evidence type="ECO:0000256" key="4">
    <source>
        <dbReference type="ARBA" id="ARBA00023295"/>
    </source>
</evidence>
<dbReference type="Pfam" id="PF03632">
    <property type="entry name" value="Glyco_hydro_65m"/>
    <property type="match status" value="1"/>
</dbReference>
<dbReference type="PANTHER" id="PTHR11051:SF8">
    <property type="entry name" value="PROTEIN-GLUCOSYLGALACTOSYLHYDROXYLYSINE GLUCOSIDASE"/>
    <property type="match status" value="1"/>
</dbReference>
<dbReference type="Proteomes" id="UP000204221">
    <property type="component" value="Chromosome"/>
</dbReference>
<dbReference type="GO" id="GO:0030246">
    <property type="term" value="F:carbohydrate binding"/>
    <property type="evidence" value="ECO:0007669"/>
    <property type="project" value="InterPro"/>
</dbReference>
<dbReference type="OrthoDB" id="9816160at2"/>
<dbReference type="EMBL" id="CP022521">
    <property type="protein sequence ID" value="ASO21271.1"/>
    <property type="molecule type" value="Genomic_DNA"/>
</dbReference>
<sequence length="816" mass="92145">MTAWELLFEGFDPADEGRREALCVVGNGYLATRGAAPESVADGVHYPGTYVAGCYNRVTSRIAGHDIEDESMVNLPNWLLLTFRIDDGPWFAPDSAELLEHEQELDMERGLLLRRLRFRDARGRTTRLVQRRFVHLGSPHLAGLETTIVAEDWSGRLTFRSGIDGRITNAGVARYRALNGRHLIEHGTEEARPDTVLLHARTSQSGILVAEACRSTVWCDAEVVEPTRTLCRQDDLIAQQMSVDLTPGRQARLEKIVSVHTSRDLAATEPREEAVGDLADAAGFDDLLATHVLAWDQVWSRYRCGLSADVEARQAVNLNLFHLAQTLSTHTADLDVGVPARGLHGEAYRGHVFWDELFVLPTITLRTPHLTRSLLLYRHRRLPQARLAARREGLTGAMYPWQSGSNGREESQFMHLNPESGRWLRDDTHLQRHIGIAIAYNVWHYYQATGDEEFLSSFGAEMILEITRFFASLARYDHGRDRYVIRGVVGPDEYHTAYPGSDRPGIDNHAYTNIMTAWLCRVAVDVVTTVLPTERGDELMETLRLRHREIDRWRRMSRKLFVPFHDDGVISQFEGYERLAELDWDDYRRRYPDIHRLDRILEAEGRDPNDFQASKQADVLMLFYLLSSDELIEILRDLGYDFTGEQIPKNIEYYLGRTSHGSTLSSVVHAWVLARSHRARAVEFFDRAIVSDLHDVQKGTTQEGIHLAGMVGGVDLLQRCFAGIEVREGVLRLDPHWPAELGVLELTIRYHHQPVLVRVSGRTVTVRTAPGPRRPAIRCVCGPESVLLGPGETVHFSTRAASHAGRGPTPASADEL</sequence>
<dbReference type="GO" id="GO:0016757">
    <property type="term" value="F:glycosyltransferase activity"/>
    <property type="evidence" value="ECO:0007669"/>
    <property type="project" value="UniProtKB-KW"/>
</dbReference>
<dbReference type="PANTHER" id="PTHR11051">
    <property type="entry name" value="GLYCOSYL HYDROLASE-RELATED"/>
    <property type="match status" value="1"/>
</dbReference>
<dbReference type="KEGG" id="ahg:AHOG_18230"/>
<dbReference type="PIRSF" id="PIRSF036289">
    <property type="entry name" value="Glycosyl_hydrolase_malt_phosph"/>
    <property type="match status" value="1"/>
</dbReference>
<protein>
    <submittedName>
        <fullName evidence="5">Putative glycosyl hydrolase</fullName>
        <ecNumber evidence="5">3.2.1.-</ecNumber>
    </submittedName>
</protein>
<dbReference type="GO" id="GO:0005975">
    <property type="term" value="P:carbohydrate metabolic process"/>
    <property type="evidence" value="ECO:0007669"/>
    <property type="project" value="InterPro"/>
</dbReference>
<dbReference type="GO" id="GO:0004553">
    <property type="term" value="F:hydrolase activity, hydrolyzing O-glycosyl compounds"/>
    <property type="evidence" value="ECO:0007669"/>
    <property type="project" value="TreeGrafter"/>
</dbReference>
<keyword evidence="3" id="KW-0808">Transferase</keyword>
<keyword evidence="5" id="KW-0378">Hydrolase</keyword>
<name>A0A221W6A4_9PSEU</name>
<organism evidence="5 6">
    <name type="scientific">Actinoalloteichus hoggarensis</name>
    <dbReference type="NCBI Taxonomy" id="1470176"/>
    <lineage>
        <taxon>Bacteria</taxon>
        <taxon>Bacillati</taxon>
        <taxon>Actinomycetota</taxon>
        <taxon>Actinomycetes</taxon>
        <taxon>Pseudonocardiales</taxon>
        <taxon>Pseudonocardiaceae</taxon>
        <taxon>Actinoalloteichus</taxon>
    </lineage>
</organism>
<dbReference type="Gene3D" id="2.60.420.10">
    <property type="entry name" value="Maltose phosphorylase, domain 3"/>
    <property type="match status" value="1"/>
</dbReference>
<accession>A0A221W6A4</accession>
<gene>
    <name evidence="5" type="ORF">AHOG_18230</name>
</gene>
<evidence type="ECO:0000313" key="5">
    <source>
        <dbReference type="EMBL" id="ASO21271.1"/>
    </source>
</evidence>
<dbReference type="InterPro" id="IPR017045">
    <property type="entry name" value="Malt_Pase/Glycosyl_Hdrlase"/>
</dbReference>
<dbReference type="Gene3D" id="2.70.98.40">
    <property type="entry name" value="Glycoside hydrolase, family 65, N-terminal domain"/>
    <property type="match status" value="1"/>
</dbReference>
<evidence type="ECO:0000256" key="3">
    <source>
        <dbReference type="ARBA" id="ARBA00022679"/>
    </source>
</evidence>